<feature type="transmembrane region" description="Helical" evidence="7">
    <location>
        <begin position="20"/>
        <end position="38"/>
    </location>
</feature>
<dbReference type="Pfam" id="PF00528">
    <property type="entry name" value="BPD_transp_1"/>
    <property type="match status" value="1"/>
</dbReference>
<keyword evidence="10" id="KW-1185">Reference proteome</keyword>
<name>A0ABT9MZZ9_9ACTN</name>
<keyword evidence="3" id="KW-1003">Cell membrane</keyword>
<dbReference type="PANTHER" id="PTHR30614">
    <property type="entry name" value="MEMBRANE COMPONENT OF AMINO ACID ABC TRANSPORTER"/>
    <property type="match status" value="1"/>
</dbReference>
<keyword evidence="4 7" id="KW-0812">Transmembrane</keyword>
<evidence type="ECO:0000313" key="9">
    <source>
        <dbReference type="EMBL" id="MDP9797020.1"/>
    </source>
</evidence>
<dbReference type="CDD" id="cd06261">
    <property type="entry name" value="TM_PBP2"/>
    <property type="match status" value="1"/>
</dbReference>
<feature type="transmembrane region" description="Helical" evidence="7">
    <location>
        <begin position="139"/>
        <end position="159"/>
    </location>
</feature>
<evidence type="ECO:0000256" key="4">
    <source>
        <dbReference type="ARBA" id="ARBA00022692"/>
    </source>
</evidence>
<proteinExistence type="inferred from homology"/>
<dbReference type="PANTHER" id="PTHR30614:SF21">
    <property type="entry name" value="AMINO ACID ABC TRANSPORTER PERMEASE"/>
    <property type="match status" value="1"/>
</dbReference>
<evidence type="ECO:0000256" key="5">
    <source>
        <dbReference type="ARBA" id="ARBA00022989"/>
    </source>
</evidence>
<feature type="transmembrane region" description="Helical" evidence="7">
    <location>
        <begin position="105"/>
        <end position="127"/>
    </location>
</feature>
<evidence type="ECO:0000256" key="1">
    <source>
        <dbReference type="ARBA" id="ARBA00004651"/>
    </source>
</evidence>
<dbReference type="InterPro" id="IPR035906">
    <property type="entry name" value="MetI-like_sf"/>
</dbReference>
<keyword evidence="5 7" id="KW-1133">Transmembrane helix</keyword>
<dbReference type="InterPro" id="IPR043429">
    <property type="entry name" value="ArtM/GltK/GlnP/TcyL/YhdX-like"/>
</dbReference>
<evidence type="ECO:0000256" key="3">
    <source>
        <dbReference type="ARBA" id="ARBA00022475"/>
    </source>
</evidence>
<comment type="caution">
    <text evidence="9">The sequence shown here is derived from an EMBL/GenBank/DDBJ whole genome shotgun (WGS) entry which is preliminary data.</text>
</comment>
<feature type="transmembrane region" description="Helical" evidence="7">
    <location>
        <begin position="196"/>
        <end position="218"/>
    </location>
</feature>
<keyword evidence="6 7" id="KW-0472">Membrane</keyword>
<accession>A0ABT9MZZ9</accession>
<dbReference type="Proteomes" id="UP001240984">
    <property type="component" value="Unassembled WGS sequence"/>
</dbReference>
<dbReference type="RefSeq" id="WP_306834042.1">
    <property type="nucleotide sequence ID" value="NZ_JAUSRA010000001.1"/>
</dbReference>
<keyword evidence="2 7" id="KW-0813">Transport</keyword>
<feature type="transmembrane region" description="Helical" evidence="7">
    <location>
        <begin position="238"/>
        <end position="263"/>
    </location>
</feature>
<dbReference type="InterPro" id="IPR000515">
    <property type="entry name" value="MetI-like"/>
</dbReference>
<evidence type="ECO:0000256" key="6">
    <source>
        <dbReference type="ARBA" id="ARBA00023136"/>
    </source>
</evidence>
<evidence type="ECO:0000259" key="8">
    <source>
        <dbReference type="PROSITE" id="PS50928"/>
    </source>
</evidence>
<sequence>MSTDSVLYDHPGPRAKIRNLVLTVVFGLGLLALLYWIYLKFDEKGQWAASLWKPFLEANTWLNFIIPGLQQTLSAALVAMVLSLTFGIIFAVGRLSDHWWVRVPAGAIVEFFRAVPLLLMIFFIFYGLPYVNGGVPIPAFWAVVIGLTLYNGSVLAEAFRAGVRAVPAGQSEAAYGIGMRKNQVMRFILIPQAARAMLPVIVSQLVVLVKDTALGYIVAFPELLQRAVNDLGANRANIVASALVAAVIYIVVNSLLTSLANYIERRTRRRGIRVPRNGGNPVRAAADAVAMPSGVGGGGGVAG</sequence>
<evidence type="ECO:0000256" key="7">
    <source>
        <dbReference type="RuleBase" id="RU363032"/>
    </source>
</evidence>
<dbReference type="InterPro" id="IPR010065">
    <property type="entry name" value="AA_ABC_transptr_permease_3TM"/>
</dbReference>
<dbReference type="NCBIfam" id="TIGR01726">
    <property type="entry name" value="HEQRo_perm_3TM"/>
    <property type="match status" value="1"/>
</dbReference>
<dbReference type="PROSITE" id="PS50928">
    <property type="entry name" value="ABC_TM1"/>
    <property type="match status" value="1"/>
</dbReference>
<feature type="transmembrane region" description="Helical" evidence="7">
    <location>
        <begin position="73"/>
        <end position="93"/>
    </location>
</feature>
<gene>
    <name evidence="9" type="ORF">J2S43_005532</name>
</gene>
<dbReference type="EMBL" id="JAUSRA010000001">
    <property type="protein sequence ID" value="MDP9797020.1"/>
    <property type="molecule type" value="Genomic_DNA"/>
</dbReference>
<dbReference type="SUPFAM" id="SSF161098">
    <property type="entry name" value="MetI-like"/>
    <property type="match status" value="1"/>
</dbReference>
<feature type="domain" description="ABC transmembrane type-1" evidence="8">
    <location>
        <begin position="69"/>
        <end position="256"/>
    </location>
</feature>
<protein>
    <submittedName>
        <fullName evidence="9">Glutamate transport system permease protein</fullName>
    </submittedName>
</protein>
<evidence type="ECO:0000256" key="2">
    <source>
        <dbReference type="ARBA" id="ARBA00022448"/>
    </source>
</evidence>
<comment type="similarity">
    <text evidence="7">Belongs to the binding-protein-dependent transport system permease family.</text>
</comment>
<reference evidence="9 10" key="1">
    <citation type="submission" date="2023-07" db="EMBL/GenBank/DDBJ databases">
        <title>Sequencing the genomes of 1000 actinobacteria strains.</title>
        <authorList>
            <person name="Klenk H.-P."/>
        </authorList>
    </citation>
    <scope>NUCLEOTIDE SEQUENCE [LARGE SCALE GENOMIC DNA]</scope>
    <source>
        <strain evidence="9 10">DSM 44710</strain>
    </source>
</reference>
<evidence type="ECO:0000313" key="10">
    <source>
        <dbReference type="Proteomes" id="UP001240984"/>
    </source>
</evidence>
<organism evidence="9 10">
    <name type="scientific">Catenuloplanes nepalensis</name>
    <dbReference type="NCBI Taxonomy" id="587533"/>
    <lineage>
        <taxon>Bacteria</taxon>
        <taxon>Bacillati</taxon>
        <taxon>Actinomycetota</taxon>
        <taxon>Actinomycetes</taxon>
        <taxon>Micromonosporales</taxon>
        <taxon>Micromonosporaceae</taxon>
        <taxon>Catenuloplanes</taxon>
    </lineage>
</organism>
<dbReference type="Gene3D" id="1.10.3720.10">
    <property type="entry name" value="MetI-like"/>
    <property type="match status" value="1"/>
</dbReference>
<comment type="subcellular location">
    <subcellularLocation>
        <location evidence="1 7">Cell membrane</location>
        <topology evidence="1 7">Multi-pass membrane protein</topology>
    </subcellularLocation>
</comment>